<comment type="similarity">
    <text evidence="2">Belongs to the DRAM/TMEM150 family.</text>
</comment>
<accession>A0A6A4WII5</accession>
<evidence type="ECO:0000313" key="8">
    <source>
        <dbReference type="EMBL" id="KAF0305903.1"/>
    </source>
</evidence>
<dbReference type="Proteomes" id="UP000440578">
    <property type="component" value="Unassembled WGS sequence"/>
</dbReference>
<gene>
    <name evidence="8" type="primary">Dram2_1</name>
    <name evidence="8" type="ORF">FJT64_022533</name>
</gene>
<comment type="caution">
    <text evidence="8">The sequence shown here is derived from an EMBL/GenBank/DDBJ whole genome shotgun (WGS) entry which is preliminary data.</text>
</comment>
<feature type="transmembrane region" description="Helical" evidence="6">
    <location>
        <begin position="116"/>
        <end position="138"/>
    </location>
</feature>
<name>A0A6A4WII5_AMPAM</name>
<proteinExistence type="inferred from homology"/>
<evidence type="ECO:0000313" key="9">
    <source>
        <dbReference type="Proteomes" id="UP000440578"/>
    </source>
</evidence>
<evidence type="ECO:0000256" key="1">
    <source>
        <dbReference type="ARBA" id="ARBA00004127"/>
    </source>
</evidence>
<dbReference type="GO" id="GO:0012505">
    <property type="term" value="C:endomembrane system"/>
    <property type="evidence" value="ECO:0007669"/>
    <property type="project" value="UniProtKB-SubCell"/>
</dbReference>
<evidence type="ECO:0000256" key="3">
    <source>
        <dbReference type="ARBA" id="ARBA00022692"/>
    </source>
</evidence>
<feature type="transmembrane region" description="Helical" evidence="6">
    <location>
        <begin position="249"/>
        <end position="269"/>
    </location>
</feature>
<evidence type="ECO:0000256" key="4">
    <source>
        <dbReference type="ARBA" id="ARBA00022989"/>
    </source>
</evidence>
<dbReference type="AlphaFoldDB" id="A0A6A4WII5"/>
<dbReference type="InterPro" id="IPR050911">
    <property type="entry name" value="DRAM/TMEM150_Autophagy_Mod"/>
</dbReference>
<keyword evidence="9" id="KW-1185">Reference proteome</keyword>
<feature type="domain" description="CWH43-like N-terminal" evidence="7">
    <location>
        <begin position="30"/>
        <end position="267"/>
    </location>
</feature>
<evidence type="ECO:0000256" key="5">
    <source>
        <dbReference type="ARBA" id="ARBA00023136"/>
    </source>
</evidence>
<dbReference type="PANTHER" id="PTHR21324">
    <property type="entry name" value="FASTING-INDUCIBLE INTEGRAL MEMBRANE PROTEIN TM6P1-RELATED"/>
    <property type="match status" value="1"/>
</dbReference>
<evidence type="ECO:0000259" key="7">
    <source>
        <dbReference type="Pfam" id="PF10277"/>
    </source>
</evidence>
<comment type="subcellular location">
    <subcellularLocation>
        <location evidence="1">Endomembrane system</location>
        <topology evidence="1">Multi-pass membrane protein</topology>
    </subcellularLocation>
</comment>
<dbReference type="EMBL" id="VIIS01000711">
    <property type="protein sequence ID" value="KAF0305903.1"/>
    <property type="molecule type" value="Genomic_DNA"/>
</dbReference>
<dbReference type="Pfam" id="PF10277">
    <property type="entry name" value="Frag1"/>
    <property type="match status" value="1"/>
</dbReference>
<evidence type="ECO:0000256" key="2">
    <source>
        <dbReference type="ARBA" id="ARBA00006565"/>
    </source>
</evidence>
<reference evidence="8 9" key="1">
    <citation type="submission" date="2019-07" db="EMBL/GenBank/DDBJ databases">
        <title>Draft genome assembly of a fouling barnacle, Amphibalanus amphitrite (Darwin, 1854): The first reference genome for Thecostraca.</title>
        <authorList>
            <person name="Kim W."/>
        </authorList>
    </citation>
    <scope>NUCLEOTIDE SEQUENCE [LARGE SCALE GENOMIC DNA]</scope>
    <source>
        <strain evidence="8">SNU_AA5</strain>
        <tissue evidence="8">Soma without cirri and trophi</tissue>
    </source>
</reference>
<organism evidence="8 9">
    <name type="scientific">Amphibalanus amphitrite</name>
    <name type="common">Striped barnacle</name>
    <name type="synonym">Balanus amphitrite</name>
    <dbReference type="NCBI Taxonomy" id="1232801"/>
    <lineage>
        <taxon>Eukaryota</taxon>
        <taxon>Metazoa</taxon>
        <taxon>Ecdysozoa</taxon>
        <taxon>Arthropoda</taxon>
        <taxon>Crustacea</taxon>
        <taxon>Multicrustacea</taxon>
        <taxon>Cirripedia</taxon>
        <taxon>Thoracica</taxon>
        <taxon>Thoracicalcarea</taxon>
        <taxon>Balanomorpha</taxon>
        <taxon>Balanoidea</taxon>
        <taxon>Balanidae</taxon>
        <taxon>Amphibalaninae</taxon>
        <taxon>Amphibalanus</taxon>
    </lineage>
</organism>
<keyword evidence="5 6" id="KW-0472">Membrane</keyword>
<keyword evidence="3 6" id="KW-0812">Transmembrane</keyword>
<dbReference type="InterPro" id="IPR019402">
    <property type="entry name" value="CWH43_N"/>
</dbReference>
<keyword evidence="4 6" id="KW-1133">Transmembrane helix</keyword>
<feature type="transmembrane region" description="Helical" evidence="6">
    <location>
        <begin position="77"/>
        <end position="95"/>
    </location>
</feature>
<protein>
    <submittedName>
        <fullName evidence="8">DNA damage-regulated autophagy modulator protein 2</fullName>
    </submittedName>
</protein>
<dbReference type="PANTHER" id="PTHR21324:SF2">
    <property type="entry name" value="EG:22E5.9 PROTEIN"/>
    <property type="match status" value="1"/>
</dbReference>
<feature type="transmembrane region" description="Helical" evidence="6">
    <location>
        <begin position="30"/>
        <end position="52"/>
    </location>
</feature>
<evidence type="ECO:0000256" key="6">
    <source>
        <dbReference type="SAM" id="Phobius"/>
    </source>
</evidence>
<dbReference type="OrthoDB" id="191706at2759"/>
<sequence length="335" mass="37585">MDRREVGTFNDRNRRGGEGSCHKMRLWKHLYLLPLSVFLGFIVTFFTTYTIAVQLDHVKPDFPYISDGGACPPESCIFGQMLNMTAVLLGLTVYVRYSLVEDYYSCGHMRARWERWLNVAGAVCGMSGAVGISIVGNFQVTNALGMHLLGAMLAFFLGVFYCWIQVPITYRTRPDMTRPWLTWVRLLIAVLCSVLFISGWVCAAATPAEFSHRLTNSIKACNASEIPDSEWGMPSHGWEYHVCSTASEWAVGLLFSVFLLTFVYEFRLVTVEKPKLLRVASVLHQRRWVGIECLEPPPPLLARRSRRVPPTVAPVSTGAHRHAYSTVNQAEGGVS</sequence>
<feature type="transmembrane region" description="Helical" evidence="6">
    <location>
        <begin position="184"/>
        <end position="206"/>
    </location>
</feature>
<feature type="transmembrane region" description="Helical" evidence="6">
    <location>
        <begin position="144"/>
        <end position="164"/>
    </location>
</feature>